<keyword evidence="21" id="KW-0275">Fatty acid biosynthesis</keyword>
<dbReference type="Gene3D" id="3.90.180.10">
    <property type="entry name" value="Medium-chain alcohol dehydrogenases, catalytic domain"/>
    <property type="match status" value="2"/>
</dbReference>
<evidence type="ECO:0000256" key="45">
    <source>
        <dbReference type="ARBA" id="ARBA00048051"/>
    </source>
</evidence>
<dbReference type="CDD" id="cd00833">
    <property type="entry name" value="PKS"/>
    <property type="match status" value="1"/>
</dbReference>
<dbReference type="PROSITE" id="PS50075">
    <property type="entry name" value="CARRIER"/>
    <property type="match status" value="1"/>
</dbReference>
<keyword evidence="13" id="KW-0378">Hydrolase</keyword>
<keyword evidence="17" id="KW-0007">Acetylation</keyword>
<dbReference type="InterPro" id="IPR020841">
    <property type="entry name" value="PKS_Beta-ketoAc_synthase_dom"/>
</dbReference>
<comment type="catalytic activity">
    <reaction evidence="24">
        <text>(3R)-hydroxydodecanoyl-[ACP] = (2E)-dodecenoyl-[ACP] + H2O</text>
        <dbReference type="Rhea" id="RHEA:41876"/>
        <dbReference type="Rhea" id="RHEA-COMP:9642"/>
        <dbReference type="Rhea" id="RHEA-COMP:9643"/>
        <dbReference type="ChEBI" id="CHEBI:15377"/>
        <dbReference type="ChEBI" id="CHEBI:78470"/>
        <dbReference type="ChEBI" id="CHEBI:78472"/>
    </reaction>
    <physiologicalReaction direction="left-to-right" evidence="24">
        <dbReference type="Rhea" id="RHEA:41877"/>
    </physiologicalReaction>
</comment>
<evidence type="ECO:0000256" key="5">
    <source>
        <dbReference type="ARBA" id="ARBA00012948"/>
    </source>
</evidence>
<dbReference type="Gene3D" id="3.40.366.10">
    <property type="entry name" value="Malonyl-Coenzyme A Acyl Carrier Protein, domain 2"/>
    <property type="match status" value="1"/>
</dbReference>
<evidence type="ECO:0000256" key="37">
    <source>
        <dbReference type="ARBA" id="ARBA00047440"/>
    </source>
</evidence>
<dbReference type="Gene3D" id="3.30.70.3290">
    <property type="match status" value="2"/>
</dbReference>
<feature type="domain" description="PKS/mFAS DH" evidence="67">
    <location>
        <begin position="895"/>
        <end position="1179"/>
    </location>
</feature>
<dbReference type="PROSITE" id="PS52004">
    <property type="entry name" value="KS3_2"/>
    <property type="match status" value="1"/>
</dbReference>
<dbReference type="GO" id="GO:0004313">
    <property type="term" value="F:[acyl-carrier-protein] S-acetyltransferase activity"/>
    <property type="evidence" value="ECO:0007669"/>
    <property type="project" value="UniProtKB-EC"/>
</dbReference>
<dbReference type="GO" id="GO:0004312">
    <property type="term" value="F:fatty acid synthase activity"/>
    <property type="evidence" value="ECO:0007669"/>
    <property type="project" value="UniProtKB-EC"/>
</dbReference>
<dbReference type="PANTHER" id="PTHR43775:SF7">
    <property type="entry name" value="FATTY ACID SYNTHASE"/>
    <property type="match status" value="1"/>
</dbReference>
<comment type="catalytic activity">
    <reaction evidence="62">
        <text>(2E)-decenoyl-[ACP] + NADPH + H(+) = decanoyl-[ACP] + NADP(+)</text>
        <dbReference type="Rhea" id="RHEA:41864"/>
        <dbReference type="Rhea" id="RHEA-COMP:9639"/>
        <dbReference type="Rhea" id="RHEA-COMP:9640"/>
        <dbReference type="ChEBI" id="CHEBI:15378"/>
        <dbReference type="ChEBI" id="CHEBI:57783"/>
        <dbReference type="ChEBI" id="CHEBI:58349"/>
        <dbReference type="ChEBI" id="CHEBI:78467"/>
        <dbReference type="ChEBI" id="CHEBI:78468"/>
    </reaction>
    <physiologicalReaction direction="left-to-right" evidence="62">
        <dbReference type="Rhea" id="RHEA:41865"/>
    </physiologicalReaction>
</comment>
<dbReference type="InterPro" id="IPR049391">
    <property type="entry name" value="FAS_pseudo-KR"/>
</dbReference>
<dbReference type="SMART" id="SM00825">
    <property type="entry name" value="PKS_KS"/>
    <property type="match status" value="1"/>
</dbReference>
<comment type="catalytic activity">
    <reaction evidence="39">
        <text>(2E)-butenoyl-[ACP] + NADPH + H(+) = butanoyl-[ACP] + NADP(+)</text>
        <dbReference type="Rhea" id="RHEA:41812"/>
        <dbReference type="Rhea" id="RHEA-COMP:9627"/>
        <dbReference type="Rhea" id="RHEA-COMP:9628"/>
        <dbReference type="ChEBI" id="CHEBI:15378"/>
        <dbReference type="ChEBI" id="CHEBI:57783"/>
        <dbReference type="ChEBI" id="CHEBI:58349"/>
        <dbReference type="ChEBI" id="CHEBI:78453"/>
        <dbReference type="ChEBI" id="CHEBI:78454"/>
    </reaction>
    <physiologicalReaction direction="left-to-right" evidence="39">
        <dbReference type="Rhea" id="RHEA:41813"/>
    </physiologicalReaction>
</comment>
<comment type="catalytic activity">
    <reaction evidence="49">
        <text>a fatty acyl-[ACP] + malonyl-[ACP] + H(+) = a 3-oxoacyl-[ACP] + holo-[ACP] + CO2</text>
        <dbReference type="Rhea" id="RHEA:22836"/>
        <dbReference type="Rhea" id="RHEA-COMP:9623"/>
        <dbReference type="Rhea" id="RHEA-COMP:9685"/>
        <dbReference type="Rhea" id="RHEA-COMP:9916"/>
        <dbReference type="Rhea" id="RHEA-COMP:14125"/>
        <dbReference type="ChEBI" id="CHEBI:15378"/>
        <dbReference type="ChEBI" id="CHEBI:16526"/>
        <dbReference type="ChEBI" id="CHEBI:64479"/>
        <dbReference type="ChEBI" id="CHEBI:78449"/>
        <dbReference type="ChEBI" id="CHEBI:78776"/>
        <dbReference type="ChEBI" id="CHEBI:138651"/>
        <dbReference type="EC" id="2.3.1.41"/>
    </reaction>
    <physiologicalReaction direction="left-to-right" evidence="49">
        <dbReference type="Rhea" id="RHEA:22837"/>
    </physiologicalReaction>
</comment>
<dbReference type="OrthoDB" id="6420767at2759"/>
<dbReference type="InterPro" id="IPR020843">
    <property type="entry name" value="ER"/>
</dbReference>
<evidence type="ECO:0000256" key="18">
    <source>
        <dbReference type="ARBA" id="ARBA00023002"/>
    </source>
</evidence>
<evidence type="ECO:0000256" key="46">
    <source>
        <dbReference type="ARBA" id="ARBA00048281"/>
    </source>
</evidence>
<dbReference type="EC" id="1.3.1.39" evidence="2"/>
<evidence type="ECO:0000256" key="4">
    <source>
        <dbReference type="ARBA" id="ARBA00012873"/>
    </source>
</evidence>
<dbReference type="Gene3D" id="3.10.129.110">
    <property type="entry name" value="Polyketide synthase dehydratase"/>
    <property type="match status" value="1"/>
</dbReference>
<evidence type="ECO:0000256" key="59">
    <source>
        <dbReference type="ARBA" id="ARBA00049414"/>
    </source>
</evidence>
<comment type="catalytic activity">
    <reaction evidence="25">
        <text>(3R)-hydroxyhexanoyl-[ACP] = (2E)-hexenoyl-[ACP] + H2O</text>
        <dbReference type="Rhea" id="RHEA:41828"/>
        <dbReference type="Rhea" id="RHEA-COMP:9630"/>
        <dbReference type="Rhea" id="RHEA-COMP:9631"/>
        <dbReference type="ChEBI" id="CHEBI:15377"/>
        <dbReference type="ChEBI" id="CHEBI:78457"/>
        <dbReference type="ChEBI" id="CHEBI:78458"/>
    </reaction>
    <physiologicalReaction direction="left-to-right" evidence="25">
        <dbReference type="Rhea" id="RHEA:41829"/>
    </physiologicalReaction>
</comment>
<dbReference type="SMART" id="SM00827">
    <property type="entry name" value="PKS_AT"/>
    <property type="match status" value="1"/>
</dbReference>
<dbReference type="GO" id="GO:0006633">
    <property type="term" value="P:fatty acid biosynthetic process"/>
    <property type="evidence" value="ECO:0007669"/>
    <property type="project" value="UniProtKB-KW"/>
</dbReference>
<evidence type="ECO:0000256" key="8">
    <source>
        <dbReference type="ARBA" id="ARBA00022450"/>
    </source>
</evidence>
<comment type="catalytic activity">
    <reaction evidence="57">
        <text>(2E)-tetradecenoyl-[ACP] + NADPH + H(+) = tetradecanoyl-[ACP] + NADP(+)</text>
        <dbReference type="Rhea" id="RHEA:41896"/>
        <dbReference type="Rhea" id="RHEA-COMP:9647"/>
        <dbReference type="Rhea" id="RHEA-COMP:9648"/>
        <dbReference type="ChEBI" id="CHEBI:15378"/>
        <dbReference type="ChEBI" id="CHEBI:57783"/>
        <dbReference type="ChEBI" id="CHEBI:58349"/>
        <dbReference type="ChEBI" id="CHEBI:78475"/>
        <dbReference type="ChEBI" id="CHEBI:78477"/>
    </reaction>
    <physiologicalReaction direction="left-to-right" evidence="57">
        <dbReference type="Rhea" id="RHEA:41897"/>
    </physiologicalReaction>
</comment>
<evidence type="ECO:0000256" key="14">
    <source>
        <dbReference type="ARBA" id="ARBA00022832"/>
    </source>
</evidence>
<comment type="catalytic activity">
    <reaction evidence="50">
        <text>3-oxohexanoyl-[ACP] + NADPH + H(+) = (3R)-hydroxyhexanoyl-[ACP] + NADP(+)</text>
        <dbReference type="Rhea" id="RHEA:41824"/>
        <dbReference type="Rhea" id="RHEA-COMP:9629"/>
        <dbReference type="Rhea" id="RHEA-COMP:9630"/>
        <dbReference type="ChEBI" id="CHEBI:15378"/>
        <dbReference type="ChEBI" id="CHEBI:57783"/>
        <dbReference type="ChEBI" id="CHEBI:58349"/>
        <dbReference type="ChEBI" id="CHEBI:78456"/>
        <dbReference type="ChEBI" id="CHEBI:78457"/>
    </reaction>
    <physiologicalReaction direction="left-to-right" evidence="50">
        <dbReference type="Rhea" id="RHEA:41825"/>
    </physiologicalReaction>
</comment>
<feature type="region of interest" description="C-terminal hotdog fold" evidence="64">
    <location>
        <begin position="1024"/>
        <end position="1179"/>
    </location>
</feature>
<evidence type="ECO:0000256" key="53">
    <source>
        <dbReference type="ARBA" id="ARBA00048704"/>
    </source>
</evidence>
<dbReference type="InterPro" id="IPR014043">
    <property type="entry name" value="Acyl_transferase_dom"/>
</dbReference>
<dbReference type="InterPro" id="IPR009081">
    <property type="entry name" value="PP-bd_ACP"/>
</dbReference>
<protein>
    <recommendedName>
        <fullName evidence="7">Fatty acid synthase</fullName>
        <ecNumber evidence="5">1.1.1.100</ecNumber>
        <ecNumber evidence="2">1.3.1.39</ecNumber>
        <ecNumber evidence="6">2.3.1.41</ecNumber>
        <ecNumber evidence="4">2.3.1.85</ecNumber>
        <ecNumber evidence="3">3.1.2.14</ecNumber>
    </recommendedName>
</protein>
<comment type="catalytic activity">
    <reaction evidence="29">
        <text>(3R)-hydroxyoctadecanoyl-[ACP] = (2E)-octadecenoyl-[ACP] + H2O</text>
        <dbReference type="Rhea" id="RHEA:41924"/>
        <dbReference type="Rhea" id="RHEA-COMP:9654"/>
        <dbReference type="Rhea" id="RHEA-COMP:9655"/>
        <dbReference type="ChEBI" id="CHEBI:15377"/>
        <dbReference type="ChEBI" id="CHEBI:78488"/>
        <dbReference type="ChEBI" id="CHEBI:78489"/>
    </reaction>
    <physiologicalReaction direction="left-to-right" evidence="29">
        <dbReference type="Rhea" id="RHEA:41925"/>
    </physiologicalReaction>
</comment>
<keyword evidence="11" id="KW-0808">Transferase</keyword>
<keyword evidence="22" id="KW-0511">Multifunctional enzyme</keyword>
<keyword evidence="8" id="KW-0596">Phosphopantetheine</keyword>
<dbReference type="EC" id="2.3.1.41" evidence="6"/>
<keyword evidence="16" id="KW-0663">Pyridoxal phosphate</keyword>
<evidence type="ECO:0000256" key="36">
    <source>
        <dbReference type="ARBA" id="ARBA00047400"/>
    </source>
</evidence>
<dbReference type="InterPro" id="IPR042104">
    <property type="entry name" value="PKS_dehydratase_sf"/>
</dbReference>
<dbReference type="Pfam" id="PF16197">
    <property type="entry name" value="KAsynt_C_assoc"/>
    <property type="match status" value="1"/>
</dbReference>
<dbReference type="PROSITE" id="PS52019">
    <property type="entry name" value="PKS_MFAS_DH"/>
    <property type="match status" value="1"/>
</dbReference>
<dbReference type="Pfam" id="PF21149">
    <property type="entry name" value="FAS_pseudo-KR"/>
    <property type="match status" value="1"/>
</dbReference>
<accession>A0A8X6TNW4</accession>
<evidence type="ECO:0000256" key="54">
    <source>
        <dbReference type="ARBA" id="ARBA00048935"/>
    </source>
</evidence>
<dbReference type="InterPro" id="IPR014030">
    <property type="entry name" value="Ketoacyl_synth_N"/>
</dbReference>
<comment type="catalytic activity">
    <reaction evidence="41">
        <text>(2E)-hexadecenoyl-[ACP] + NADPH + H(+) = hexadecanoyl-[ACP] + NADP(+)</text>
        <dbReference type="Rhea" id="RHEA:41912"/>
        <dbReference type="Rhea" id="RHEA-COMP:9651"/>
        <dbReference type="Rhea" id="RHEA-COMP:9652"/>
        <dbReference type="ChEBI" id="CHEBI:15378"/>
        <dbReference type="ChEBI" id="CHEBI:57783"/>
        <dbReference type="ChEBI" id="CHEBI:58349"/>
        <dbReference type="ChEBI" id="CHEBI:78481"/>
        <dbReference type="ChEBI" id="CHEBI:78483"/>
    </reaction>
    <physiologicalReaction direction="left-to-right" evidence="41">
        <dbReference type="Rhea" id="RHEA:41913"/>
    </physiologicalReaction>
</comment>
<evidence type="ECO:0000256" key="13">
    <source>
        <dbReference type="ARBA" id="ARBA00022801"/>
    </source>
</evidence>
<evidence type="ECO:0000313" key="69">
    <source>
        <dbReference type="Proteomes" id="UP000887013"/>
    </source>
</evidence>
<comment type="catalytic activity">
    <reaction evidence="23">
        <text>(3R)-hydroxyoctanoyl-[ACP] = (2E)-octenoyl-[ACP] + H2O</text>
        <dbReference type="Rhea" id="RHEA:41844"/>
        <dbReference type="Rhea" id="RHEA-COMP:9634"/>
        <dbReference type="Rhea" id="RHEA-COMP:9635"/>
        <dbReference type="ChEBI" id="CHEBI:15377"/>
        <dbReference type="ChEBI" id="CHEBI:78461"/>
        <dbReference type="ChEBI" id="CHEBI:78462"/>
    </reaction>
    <physiologicalReaction direction="left-to-right" evidence="23">
        <dbReference type="Rhea" id="RHEA:41845"/>
    </physiologicalReaction>
</comment>
<keyword evidence="9" id="KW-0444">Lipid biosynthesis</keyword>
<evidence type="ECO:0000259" key="66">
    <source>
        <dbReference type="PROSITE" id="PS52004"/>
    </source>
</evidence>
<evidence type="ECO:0000256" key="40">
    <source>
        <dbReference type="ARBA" id="ARBA00047578"/>
    </source>
</evidence>
<evidence type="ECO:0000256" key="56">
    <source>
        <dbReference type="ARBA" id="ARBA00049109"/>
    </source>
</evidence>
<evidence type="ECO:0000256" key="24">
    <source>
        <dbReference type="ARBA" id="ARBA00023351"/>
    </source>
</evidence>
<dbReference type="GO" id="GO:0019171">
    <property type="term" value="F:(3R)-hydroxyacyl-[acyl-carrier-protein] dehydratase activity"/>
    <property type="evidence" value="ECO:0007669"/>
    <property type="project" value="UniProtKB-EC"/>
</dbReference>
<comment type="catalytic activity">
    <reaction evidence="56">
        <text>decanoyl-[ACP] + malonyl-[ACP] + H(+) = 3-oxododecanoyl-[ACP] + holo-[ACP] + CO2</text>
        <dbReference type="Rhea" id="RHEA:41868"/>
        <dbReference type="Rhea" id="RHEA-COMP:9623"/>
        <dbReference type="Rhea" id="RHEA-COMP:9640"/>
        <dbReference type="Rhea" id="RHEA-COMP:9641"/>
        <dbReference type="Rhea" id="RHEA-COMP:9685"/>
        <dbReference type="ChEBI" id="CHEBI:15378"/>
        <dbReference type="ChEBI" id="CHEBI:16526"/>
        <dbReference type="ChEBI" id="CHEBI:64479"/>
        <dbReference type="ChEBI" id="CHEBI:78449"/>
        <dbReference type="ChEBI" id="CHEBI:78468"/>
        <dbReference type="ChEBI" id="CHEBI:78469"/>
    </reaction>
    <physiologicalReaction direction="left-to-right" evidence="56">
        <dbReference type="Rhea" id="RHEA:41869"/>
    </physiologicalReaction>
</comment>
<evidence type="ECO:0000256" key="55">
    <source>
        <dbReference type="ARBA" id="ARBA00049019"/>
    </source>
</evidence>
<evidence type="ECO:0000256" key="25">
    <source>
        <dbReference type="ARBA" id="ARBA00023373"/>
    </source>
</evidence>
<dbReference type="Pfam" id="PF00109">
    <property type="entry name" value="ketoacyl-synt"/>
    <property type="match status" value="1"/>
</dbReference>
<evidence type="ECO:0000256" key="64">
    <source>
        <dbReference type="PROSITE-ProRule" id="PRU01363"/>
    </source>
</evidence>
<evidence type="ECO:0000256" key="27">
    <source>
        <dbReference type="ARBA" id="ARBA00023394"/>
    </source>
</evidence>
<evidence type="ECO:0000256" key="50">
    <source>
        <dbReference type="ARBA" id="ARBA00048571"/>
    </source>
</evidence>
<dbReference type="EC" id="3.1.2.14" evidence="3"/>
<evidence type="ECO:0000313" key="68">
    <source>
        <dbReference type="EMBL" id="GFT31405.1"/>
    </source>
</evidence>
<dbReference type="Gene3D" id="1.10.287.1960">
    <property type="match status" value="1"/>
</dbReference>
<dbReference type="Pfam" id="PF00975">
    <property type="entry name" value="Thioesterase"/>
    <property type="match status" value="1"/>
</dbReference>
<comment type="catalytic activity">
    <reaction evidence="40">
        <text>dodecanoyl-[ACP] + malonyl-[ACP] + H(+) = 3-oxotetradecanoyl-[ACP] + holo-[ACP] + CO2</text>
        <dbReference type="Rhea" id="RHEA:41884"/>
        <dbReference type="Rhea" id="RHEA-COMP:9623"/>
        <dbReference type="Rhea" id="RHEA-COMP:9644"/>
        <dbReference type="Rhea" id="RHEA-COMP:9645"/>
        <dbReference type="Rhea" id="RHEA-COMP:9685"/>
        <dbReference type="ChEBI" id="CHEBI:15378"/>
        <dbReference type="ChEBI" id="CHEBI:16526"/>
        <dbReference type="ChEBI" id="CHEBI:64479"/>
        <dbReference type="ChEBI" id="CHEBI:65264"/>
        <dbReference type="ChEBI" id="CHEBI:78449"/>
        <dbReference type="ChEBI" id="CHEBI:78473"/>
    </reaction>
    <physiologicalReaction direction="left-to-right" evidence="40">
        <dbReference type="Rhea" id="RHEA:41885"/>
    </physiologicalReaction>
</comment>
<dbReference type="EC" id="1.1.1.100" evidence="5"/>
<evidence type="ECO:0000256" key="3">
    <source>
        <dbReference type="ARBA" id="ARBA00012480"/>
    </source>
</evidence>
<dbReference type="InterPro" id="IPR036736">
    <property type="entry name" value="ACP-like_sf"/>
</dbReference>
<evidence type="ECO:0000256" key="29">
    <source>
        <dbReference type="ARBA" id="ARBA00023399"/>
    </source>
</evidence>
<feature type="active site" description="Proton acceptor; for dehydratase activity" evidence="64">
    <location>
        <position position="927"/>
    </location>
</feature>
<evidence type="ECO:0000256" key="51">
    <source>
        <dbReference type="ARBA" id="ARBA00048650"/>
    </source>
</evidence>
<dbReference type="SUPFAM" id="SSF53901">
    <property type="entry name" value="Thiolase-like"/>
    <property type="match status" value="1"/>
</dbReference>
<evidence type="ECO:0000256" key="26">
    <source>
        <dbReference type="ARBA" id="ARBA00023388"/>
    </source>
</evidence>
<evidence type="ECO:0000256" key="60">
    <source>
        <dbReference type="ARBA" id="ARBA00049422"/>
    </source>
</evidence>
<comment type="catalytic activity">
    <reaction evidence="38">
        <text>tetradecanoyl-[ACP] + malonyl-[ACP] + H(+) = 3-oxohexadecanoyl-[ACP] + holo-[ACP] + CO2</text>
        <dbReference type="Rhea" id="RHEA:41900"/>
        <dbReference type="Rhea" id="RHEA-COMP:9623"/>
        <dbReference type="Rhea" id="RHEA-COMP:9648"/>
        <dbReference type="Rhea" id="RHEA-COMP:9649"/>
        <dbReference type="Rhea" id="RHEA-COMP:9685"/>
        <dbReference type="ChEBI" id="CHEBI:15378"/>
        <dbReference type="ChEBI" id="CHEBI:16526"/>
        <dbReference type="ChEBI" id="CHEBI:64479"/>
        <dbReference type="ChEBI" id="CHEBI:78449"/>
        <dbReference type="ChEBI" id="CHEBI:78477"/>
        <dbReference type="ChEBI" id="CHEBI:78478"/>
    </reaction>
    <physiologicalReaction direction="left-to-right" evidence="38">
        <dbReference type="Rhea" id="RHEA:41901"/>
    </physiologicalReaction>
</comment>
<evidence type="ECO:0000256" key="49">
    <source>
        <dbReference type="ARBA" id="ARBA00048506"/>
    </source>
</evidence>
<dbReference type="InterPro" id="IPR018201">
    <property type="entry name" value="Ketoacyl_synth_AS"/>
</dbReference>
<dbReference type="Gene3D" id="3.40.50.1820">
    <property type="entry name" value="alpha/beta hydrolase"/>
    <property type="match status" value="1"/>
</dbReference>
<evidence type="ECO:0000256" key="1">
    <source>
        <dbReference type="ARBA" id="ARBA00005189"/>
    </source>
</evidence>
<dbReference type="Gene3D" id="3.40.50.720">
    <property type="entry name" value="NAD(P)-binding Rossmann-like Domain"/>
    <property type="match status" value="1"/>
</dbReference>
<evidence type="ECO:0000256" key="62">
    <source>
        <dbReference type="ARBA" id="ARBA00049521"/>
    </source>
</evidence>
<comment type="catalytic activity">
    <reaction evidence="35">
        <text>hexanoyl-[ACP] + malonyl-[ACP] + H(+) = 3-oxooctanoyl-[ACP] + holo-[ACP] + CO2</text>
        <dbReference type="Rhea" id="RHEA:41836"/>
        <dbReference type="Rhea" id="RHEA-COMP:9623"/>
        <dbReference type="Rhea" id="RHEA-COMP:9632"/>
        <dbReference type="Rhea" id="RHEA-COMP:9633"/>
        <dbReference type="Rhea" id="RHEA-COMP:9685"/>
        <dbReference type="ChEBI" id="CHEBI:15378"/>
        <dbReference type="ChEBI" id="CHEBI:16526"/>
        <dbReference type="ChEBI" id="CHEBI:64479"/>
        <dbReference type="ChEBI" id="CHEBI:78449"/>
        <dbReference type="ChEBI" id="CHEBI:78459"/>
        <dbReference type="ChEBI" id="CHEBI:78460"/>
    </reaction>
    <physiologicalReaction direction="left-to-right" evidence="35">
        <dbReference type="Rhea" id="RHEA:41837"/>
    </physiologicalReaction>
</comment>
<comment type="catalytic activity">
    <reaction evidence="34">
        <text>3-oxooctadecanoyl-[ACP] + NADPH + H(+) = (3R)-hydroxyoctadecanoyl-[ACP] + NADP(+)</text>
        <dbReference type="Rhea" id="RHEA:41920"/>
        <dbReference type="Rhea" id="RHEA-COMP:9653"/>
        <dbReference type="Rhea" id="RHEA-COMP:9654"/>
        <dbReference type="ChEBI" id="CHEBI:15378"/>
        <dbReference type="ChEBI" id="CHEBI:57783"/>
        <dbReference type="ChEBI" id="CHEBI:58349"/>
        <dbReference type="ChEBI" id="CHEBI:78487"/>
        <dbReference type="ChEBI" id="CHEBI:78488"/>
    </reaction>
    <physiologicalReaction direction="left-to-right" evidence="34">
        <dbReference type="Rhea" id="RHEA:41921"/>
    </physiologicalReaction>
</comment>
<evidence type="ECO:0000256" key="34">
    <source>
        <dbReference type="ARBA" id="ARBA00047300"/>
    </source>
</evidence>
<evidence type="ECO:0000256" key="2">
    <source>
        <dbReference type="ARBA" id="ARBA00012004"/>
    </source>
</evidence>
<comment type="catalytic activity">
    <reaction evidence="51">
        <text>a 2,3-saturated acyl-[ACP] + NADP(+) = a (2E)-enoyl-[ACP] + NADPH + H(+)</text>
        <dbReference type="Rhea" id="RHEA:22564"/>
        <dbReference type="Rhea" id="RHEA-COMP:9925"/>
        <dbReference type="Rhea" id="RHEA-COMP:9926"/>
        <dbReference type="ChEBI" id="CHEBI:15378"/>
        <dbReference type="ChEBI" id="CHEBI:57783"/>
        <dbReference type="ChEBI" id="CHEBI:58349"/>
        <dbReference type="ChEBI" id="CHEBI:78784"/>
        <dbReference type="ChEBI" id="CHEBI:78785"/>
        <dbReference type="EC" id="1.3.1.39"/>
    </reaction>
    <physiologicalReaction direction="right-to-left" evidence="51">
        <dbReference type="Rhea" id="RHEA:22566"/>
    </physiologicalReaction>
</comment>
<evidence type="ECO:0000256" key="43">
    <source>
        <dbReference type="ARBA" id="ARBA00047953"/>
    </source>
</evidence>
<dbReference type="GO" id="GO:0004316">
    <property type="term" value="F:3-oxoacyl-[acyl-carrier-protein] reductase (NADPH) activity"/>
    <property type="evidence" value="ECO:0007669"/>
    <property type="project" value="UniProtKB-EC"/>
</dbReference>
<evidence type="ECO:0000256" key="20">
    <source>
        <dbReference type="ARBA" id="ARBA00023098"/>
    </source>
</evidence>
<evidence type="ECO:0000256" key="17">
    <source>
        <dbReference type="ARBA" id="ARBA00022990"/>
    </source>
</evidence>
<dbReference type="InterPro" id="IPR016039">
    <property type="entry name" value="Thiolase-like"/>
</dbReference>
<comment type="function">
    <text evidence="32">Fatty acid synthetase is a multifunctional enzyme that catalyzes the de novo biosynthesis of long-chain saturated fatty acids starting from acetyl-CoA and malonyl-CoA in the presence of NADPH. This multifunctional protein contains 7 catalytic activities and a site for the binding of the prosthetic group 4'-phosphopantetheine of the acyl carrier protein ([ACP]) domain.</text>
</comment>
<dbReference type="InterPro" id="IPR050091">
    <property type="entry name" value="PKS_NRPS_Biosynth_Enz"/>
</dbReference>
<dbReference type="PROSITE" id="PS00606">
    <property type="entry name" value="KS3_1"/>
    <property type="match status" value="1"/>
</dbReference>
<evidence type="ECO:0000259" key="67">
    <source>
        <dbReference type="PROSITE" id="PS52019"/>
    </source>
</evidence>
<comment type="catalytic activity">
    <reaction evidence="58">
        <text>3-oxododecanoyl-[ACP] + NADPH + H(+) = (3R)-hydroxydodecanoyl-[ACP] + NADP(+)</text>
        <dbReference type="Rhea" id="RHEA:41872"/>
        <dbReference type="Rhea" id="RHEA-COMP:9641"/>
        <dbReference type="Rhea" id="RHEA-COMP:9642"/>
        <dbReference type="ChEBI" id="CHEBI:15378"/>
        <dbReference type="ChEBI" id="CHEBI:57783"/>
        <dbReference type="ChEBI" id="CHEBI:58349"/>
        <dbReference type="ChEBI" id="CHEBI:78469"/>
        <dbReference type="ChEBI" id="CHEBI:78470"/>
    </reaction>
    <physiologicalReaction direction="left-to-right" evidence="58">
        <dbReference type="Rhea" id="RHEA:41873"/>
    </physiologicalReaction>
</comment>
<evidence type="ECO:0000256" key="42">
    <source>
        <dbReference type="ARBA" id="ARBA00047897"/>
    </source>
</evidence>
<keyword evidence="14" id="KW-0276">Fatty acid metabolism</keyword>
<dbReference type="Pfam" id="PF00698">
    <property type="entry name" value="Acyl_transf_1"/>
    <property type="match status" value="2"/>
</dbReference>
<dbReference type="SMART" id="SM00829">
    <property type="entry name" value="PKS_ER"/>
    <property type="match status" value="1"/>
</dbReference>
<dbReference type="SUPFAM" id="SSF52151">
    <property type="entry name" value="FabD/lysophospholipase-like"/>
    <property type="match status" value="1"/>
</dbReference>
<dbReference type="InterPro" id="IPR036291">
    <property type="entry name" value="NAD(P)-bd_dom_sf"/>
</dbReference>
<dbReference type="CDD" id="cd08954">
    <property type="entry name" value="KR_1_FAS_SDR_x"/>
    <property type="match status" value="1"/>
</dbReference>
<dbReference type="SMART" id="SM00822">
    <property type="entry name" value="PKS_KR"/>
    <property type="match status" value="1"/>
</dbReference>
<comment type="catalytic activity">
    <reaction evidence="63">
        <text>octanoyl-[ACP] + malonyl-[ACP] + H(+) = 3-oxodecanoyl-[ACP] + holo-[ACP] + CO2</text>
        <dbReference type="Rhea" id="RHEA:41852"/>
        <dbReference type="Rhea" id="RHEA-COMP:9623"/>
        <dbReference type="Rhea" id="RHEA-COMP:9636"/>
        <dbReference type="Rhea" id="RHEA-COMP:9637"/>
        <dbReference type="Rhea" id="RHEA-COMP:9685"/>
        <dbReference type="ChEBI" id="CHEBI:15378"/>
        <dbReference type="ChEBI" id="CHEBI:16526"/>
        <dbReference type="ChEBI" id="CHEBI:64479"/>
        <dbReference type="ChEBI" id="CHEBI:78449"/>
        <dbReference type="ChEBI" id="CHEBI:78463"/>
        <dbReference type="ChEBI" id="CHEBI:78464"/>
    </reaction>
    <physiologicalReaction direction="left-to-right" evidence="63">
        <dbReference type="Rhea" id="RHEA:41853"/>
    </physiologicalReaction>
</comment>
<evidence type="ECO:0000256" key="9">
    <source>
        <dbReference type="ARBA" id="ARBA00022516"/>
    </source>
</evidence>
<evidence type="ECO:0000256" key="11">
    <source>
        <dbReference type="ARBA" id="ARBA00022679"/>
    </source>
</evidence>
<evidence type="ECO:0000256" key="39">
    <source>
        <dbReference type="ARBA" id="ARBA00047500"/>
    </source>
</evidence>
<proteinExistence type="predicted"/>
<dbReference type="InterPro" id="IPR049900">
    <property type="entry name" value="PKS_mFAS_DH"/>
</dbReference>
<dbReference type="InterPro" id="IPR029063">
    <property type="entry name" value="SAM-dependent_MTases_sf"/>
</dbReference>
<comment type="catalytic activity">
    <reaction evidence="45">
        <text>hexadecanoyl-[ACP] + malonyl-[ACP] + H(+) = 3-oxooctadecanoyl-[ACP] + holo-[ACP] + CO2</text>
        <dbReference type="Rhea" id="RHEA:41916"/>
        <dbReference type="Rhea" id="RHEA-COMP:9623"/>
        <dbReference type="Rhea" id="RHEA-COMP:9652"/>
        <dbReference type="Rhea" id="RHEA-COMP:9653"/>
        <dbReference type="Rhea" id="RHEA-COMP:9685"/>
        <dbReference type="ChEBI" id="CHEBI:15378"/>
        <dbReference type="ChEBI" id="CHEBI:16526"/>
        <dbReference type="ChEBI" id="CHEBI:64479"/>
        <dbReference type="ChEBI" id="CHEBI:78449"/>
        <dbReference type="ChEBI" id="CHEBI:78483"/>
        <dbReference type="ChEBI" id="CHEBI:78487"/>
    </reaction>
    <physiologicalReaction direction="left-to-right" evidence="45">
        <dbReference type="Rhea" id="RHEA:41917"/>
    </physiologicalReaction>
</comment>
<evidence type="ECO:0000256" key="48">
    <source>
        <dbReference type="ARBA" id="ARBA00048420"/>
    </source>
</evidence>
<evidence type="ECO:0000256" key="23">
    <source>
        <dbReference type="ARBA" id="ARBA00023332"/>
    </source>
</evidence>
<comment type="caution">
    <text evidence="68">The sequence shown here is derived from an EMBL/GenBank/DDBJ whole genome shotgun (WGS) entry which is preliminary data.</text>
</comment>
<dbReference type="InterPro" id="IPR049552">
    <property type="entry name" value="PKS_DH_N"/>
</dbReference>
<dbReference type="Pfam" id="PF21089">
    <property type="entry name" value="PKS_DH_N"/>
    <property type="match status" value="1"/>
</dbReference>
<evidence type="ECO:0000256" key="41">
    <source>
        <dbReference type="ARBA" id="ARBA00047810"/>
    </source>
</evidence>
<comment type="catalytic activity">
    <reaction evidence="61">
        <text>butanoyl-[ACP] + malonyl-[ACP] + H(+) = 3-oxohexanoyl-[ACP] + holo-[ACP] + CO2</text>
        <dbReference type="Rhea" id="RHEA:41820"/>
        <dbReference type="Rhea" id="RHEA-COMP:9623"/>
        <dbReference type="Rhea" id="RHEA-COMP:9628"/>
        <dbReference type="Rhea" id="RHEA-COMP:9629"/>
        <dbReference type="Rhea" id="RHEA-COMP:9685"/>
        <dbReference type="ChEBI" id="CHEBI:15378"/>
        <dbReference type="ChEBI" id="CHEBI:16526"/>
        <dbReference type="ChEBI" id="CHEBI:64479"/>
        <dbReference type="ChEBI" id="CHEBI:78449"/>
        <dbReference type="ChEBI" id="CHEBI:78454"/>
        <dbReference type="ChEBI" id="CHEBI:78456"/>
    </reaction>
    <physiologicalReaction direction="left-to-right" evidence="61">
        <dbReference type="Rhea" id="RHEA:41821"/>
    </physiologicalReaction>
</comment>
<comment type="catalytic activity">
    <reaction evidence="60">
        <text>3-oxooctanoyl-[ACP] + NADPH + H(+) = (3R)-hydroxyoctanoyl-[ACP] + NADP(+)</text>
        <dbReference type="Rhea" id="RHEA:41840"/>
        <dbReference type="Rhea" id="RHEA-COMP:9633"/>
        <dbReference type="Rhea" id="RHEA-COMP:9634"/>
        <dbReference type="ChEBI" id="CHEBI:15378"/>
        <dbReference type="ChEBI" id="CHEBI:57783"/>
        <dbReference type="ChEBI" id="CHEBI:58349"/>
        <dbReference type="ChEBI" id="CHEBI:78460"/>
        <dbReference type="ChEBI" id="CHEBI:78461"/>
    </reaction>
    <physiologicalReaction direction="left-to-right" evidence="60">
        <dbReference type="Rhea" id="RHEA:41841"/>
    </physiologicalReaction>
</comment>
<dbReference type="Gene3D" id="3.40.50.150">
    <property type="entry name" value="Vaccinia Virus protein VP39"/>
    <property type="match status" value="1"/>
</dbReference>
<dbReference type="InterPro" id="IPR013968">
    <property type="entry name" value="PKS_KR"/>
</dbReference>
<dbReference type="Gene3D" id="1.10.1200.10">
    <property type="entry name" value="ACP-like"/>
    <property type="match status" value="1"/>
</dbReference>
<dbReference type="PANTHER" id="PTHR43775">
    <property type="entry name" value="FATTY ACID SYNTHASE"/>
    <property type="match status" value="1"/>
</dbReference>
<dbReference type="InterPro" id="IPR001031">
    <property type="entry name" value="Thioesterase"/>
</dbReference>
<evidence type="ECO:0000256" key="28">
    <source>
        <dbReference type="ARBA" id="ARBA00023398"/>
    </source>
</evidence>
<evidence type="ECO:0000256" key="63">
    <source>
        <dbReference type="ARBA" id="ARBA00049533"/>
    </source>
</evidence>
<comment type="catalytic activity">
    <reaction evidence="48">
        <text>(2E)-octenoyl-[ACP] + NADPH + H(+) = octanoyl-[ACP] + NADP(+)</text>
        <dbReference type="Rhea" id="RHEA:41848"/>
        <dbReference type="Rhea" id="RHEA-COMP:9635"/>
        <dbReference type="Rhea" id="RHEA-COMP:9636"/>
        <dbReference type="ChEBI" id="CHEBI:15378"/>
        <dbReference type="ChEBI" id="CHEBI:57783"/>
        <dbReference type="ChEBI" id="CHEBI:58349"/>
        <dbReference type="ChEBI" id="CHEBI:78462"/>
        <dbReference type="ChEBI" id="CHEBI:78463"/>
    </reaction>
    <physiologicalReaction direction="left-to-right" evidence="48">
        <dbReference type="Rhea" id="RHEA:41849"/>
    </physiologicalReaction>
</comment>
<keyword evidence="69" id="KW-1185">Reference proteome</keyword>
<evidence type="ECO:0000256" key="57">
    <source>
        <dbReference type="ARBA" id="ARBA00049171"/>
    </source>
</evidence>
<comment type="catalytic activity">
    <reaction evidence="53">
        <text>hexadecanoyl-[ACP] + H2O = hexadecanoate + holo-[ACP] + H(+)</text>
        <dbReference type="Rhea" id="RHEA:41932"/>
        <dbReference type="Rhea" id="RHEA-COMP:9652"/>
        <dbReference type="Rhea" id="RHEA-COMP:9685"/>
        <dbReference type="ChEBI" id="CHEBI:7896"/>
        <dbReference type="ChEBI" id="CHEBI:15377"/>
        <dbReference type="ChEBI" id="CHEBI:15378"/>
        <dbReference type="ChEBI" id="CHEBI:64479"/>
        <dbReference type="ChEBI" id="CHEBI:78483"/>
        <dbReference type="EC" id="3.1.2.14"/>
    </reaction>
    <physiologicalReaction direction="left-to-right" evidence="53">
        <dbReference type="Rhea" id="RHEA:41933"/>
    </physiologicalReaction>
</comment>
<comment type="pathway">
    <text evidence="1">Lipid metabolism.</text>
</comment>
<evidence type="ECO:0000256" key="21">
    <source>
        <dbReference type="ARBA" id="ARBA00023160"/>
    </source>
</evidence>
<dbReference type="Proteomes" id="UP000887013">
    <property type="component" value="Unassembled WGS sequence"/>
</dbReference>
<keyword evidence="20" id="KW-0443">Lipid metabolism</keyword>
<evidence type="ECO:0000256" key="19">
    <source>
        <dbReference type="ARBA" id="ARBA00023027"/>
    </source>
</evidence>
<evidence type="ECO:0000256" key="35">
    <source>
        <dbReference type="ARBA" id="ARBA00047394"/>
    </source>
</evidence>
<comment type="catalytic activity">
    <reaction evidence="26">
        <text>(3R)-hydroxydecanoyl-[ACP] = (2E)-decenoyl-[ACP] + H2O</text>
        <dbReference type="Rhea" id="RHEA:41860"/>
        <dbReference type="Rhea" id="RHEA-COMP:9638"/>
        <dbReference type="Rhea" id="RHEA-COMP:9639"/>
        <dbReference type="ChEBI" id="CHEBI:15377"/>
        <dbReference type="ChEBI" id="CHEBI:78466"/>
        <dbReference type="ChEBI" id="CHEBI:78467"/>
    </reaction>
    <physiologicalReaction direction="left-to-right" evidence="26">
        <dbReference type="Rhea" id="RHEA:41861"/>
    </physiologicalReaction>
</comment>
<evidence type="ECO:0000256" key="10">
    <source>
        <dbReference type="ARBA" id="ARBA00022553"/>
    </source>
</evidence>
<evidence type="ECO:0000256" key="58">
    <source>
        <dbReference type="ARBA" id="ARBA00049263"/>
    </source>
</evidence>
<dbReference type="InterPro" id="IPR011032">
    <property type="entry name" value="GroES-like_sf"/>
</dbReference>
<evidence type="ECO:0000256" key="32">
    <source>
        <dbReference type="ARBA" id="ARBA00023442"/>
    </source>
</evidence>
<evidence type="ECO:0000256" key="44">
    <source>
        <dbReference type="ARBA" id="ARBA00047961"/>
    </source>
</evidence>
<evidence type="ECO:0000256" key="38">
    <source>
        <dbReference type="ARBA" id="ARBA00047451"/>
    </source>
</evidence>
<comment type="catalytic activity">
    <reaction evidence="33">
        <text>acetyl-CoA + n malonyl-CoA + 2n NADPH + 2n H(+) = a long-chain fatty acid + (n+1) CoA + n CO2 + 2n NADP(+).</text>
        <dbReference type="EC" id="2.3.1.85"/>
    </reaction>
</comment>
<comment type="catalytic activity">
    <reaction evidence="37">
        <text>3-oxodecanoyl-[ACP] + NADPH + H(+) = (3R)-hydroxydecanoyl-[ACP] + NADP(+)</text>
        <dbReference type="Rhea" id="RHEA:41856"/>
        <dbReference type="Rhea" id="RHEA-COMP:9637"/>
        <dbReference type="Rhea" id="RHEA-COMP:9638"/>
        <dbReference type="ChEBI" id="CHEBI:15378"/>
        <dbReference type="ChEBI" id="CHEBI:57783"/>
        <dbReference type="ChEBI" id="CHEBI:58349"/>
        <dbReference type="ChEBI" id="CHEBI:78464"/>
        <dbReference type="ChEBI" id="CHEBI:78466"/>
    </reaction>
    <physiologicalReaction direction="left-to-right" evidence="37">
        <dbReference type="Rhea" id="RHEA:41857"/>
    </physiologicalReaction>
</comment>
<comment type="catalytic activity">
    <reaction evidence="31">
        <text>(3R)-hydroxybutanoyl-[ACP] = (2E)-butenoyl-[ACP] + H2O</text>
        <dbReference type="Rhea" id="RHEA:41808"/>
        <dbReference type="Rhea" id="RHEA-COMP:9626"/>
        <dbReference type="Rhea" id="RHEA-COMP:9627"/>
        <dbReference type="ChEBI" id="CHEBI:15377"/>
        <dbReference type="ChEBI" id="CHEBI:78451"/>
        <dbReference type="ChEBI" id="CHEBI:78453"/>
    </reaction>
    <physiologicalReaction direction="left-to-right" evidence="31">
        <dbReference type="Rhea" id="RHEA:41809"/>
    </physiologicalReaction>
</comment>
<reference evidence="68" key="1">
    <citation type="submission" date="2020-08" db="EMBL/GenBank/DDBJ databases">
        <title>Multicomponent nature underlies the extraordinary mechanical properties of spider dragline silk.</title>
        <authorList>
            <person name="Kono N."/>
            <person name="Nakamura H."/>
            <person name="Mori M."/>
            <person name="Yoshida Y."/>
            <person name="Ohtoshi R."/>
            <person name="Malay A.D."/>
            <person name="Moran D.A.P."/>
            <person name="Tomita M."/>
            <person name="Numata K."/>
            <person name="Arakawa K."/>
        </authorList>
    </citation>
    <scope>NUCLEOTIDE SEQUENCE</scope>
</reference>
<keyword evidence="15" id="KW-0521">NADP</keyword>
<comment type="catalytic activity">
    <reaction evidence="54">
        <text>3-oxotetradecanoyl-[ACP] + NADPH + H(+) = (3R)-hydroxytetradecanoyl-[ACP] + NADP(+)</text>
        <dbReference type="Rhea" id="RHEA:41888"/>
        <dbReference type="Rhea" id="RHEA-COMP:9645"/>
        <dbReference type="Rhea" id="RHEA-COMP:9646"/>
        <dbReference type="ChEBI" id="CHEBI:15378"/>
        <dbReference type="ChEBI" id="CHEBI:57783"/>
        <dbReference type="ChEBI" id="CHEBI:58349"/>
        <dbReference type="ChEBI" id="CHEBI:78473"/>
        <dbReference type="ChEBI" id="CHEBI:78474"/>
    </reaction>
    <physiologicalReaction direction="left-to-right" evidence="54">
        <dbReference type="Rhea" id="RHEA:41889"/>
    </physiologicalReaction>
</comment>
<comment type="catalytic activity">
    <reaction evidence="46">
        <text>(2E)-dodecenoyl-[ACP] + NADPH + H(+) = dodecanoyl-[ACP] + NADP(+)</text>
        <dbReference type="Rhea" id="RHEA:41880"/>
        <dbReference type="Rhea" id="RHEA-COMP:9643"/>
        <dbReference type="Rhea" id="RHEA-COMP:9644"/>
        <dbReference type="ChEBI" id="CHEBI:15378"/>
        <dbReference type="ChEBI" id="CHEBI:57783"/>
        <dbReference type="ChEBI" id="CHEBI:58349"/>
        <dbReference type="ChEBI" id="CHEBI:65264"/>
        <dbReference type="ChEBI" id="CHEBI:78472"/>
    </reaction>
    <physiologicalReaction direction="left-to-right" evidence="46">
        <dbReference type="Rhea" id="RHEA:41881"/>
    </physiologicalReaction>
</comment>
<evidence type="ECO:0000256" key="16">
    <source>
        <dbReference type="ARBA" id="ARBA00022898"/>
    </source>
</evidence>
<dbReference type="Gene3D" id="3.30.70.250">
    <property type="entry name" value="Malonyl-CoA ACP transacylase, ACP-binding"/>
    <property type="match status" value="1"/>
</dbReference>
<comment type="catalytic activity">
    <reaction evidence="36">
        <text>a (3R)-hydroxyacyl-[ACP] + NADP(+) = a 3-oxoacyl-[ACP] + NADPH + H(+)</text>
        <dbReference type="Rhea" id="RHEA:17397"/>
        <dbReference type="Rhea" id="RHEA-COMP:9916"/>
        <dbReference type="Rhea" id="RHEA-COMP:9945"/>
        <dbReference type="ChEBI" id="CHEBI:15378"/>
        <dbReference type="ChEBI" id="CHEBI:57783"/>
        <dbReference type="ChEBI" id="CHEBI:58349"/>
        <dbReference type="ChEBI" id="CHEBI:78776"/>
        <dbReference type="ChEBI" id="CHEBI:78827"/>
        <dbReference type="EC" id="1.1.1.100"/>
    </reaction>
    <physiologicalReaction direction="right-to-left" evidence="36">
        <dbReference type="Rhea" id="RHEA:17399"/>
    </physiologicalReaction>
</comment>
<evidence type="ECO:0000256" key="52">
    <source>
        <dbReference type="ARBA" id="ARBA00048691"/>
    </source>
</evidence>
<dbReference type="Pfam" id="PF08659">
    <property type="entry name" value="KR"/>
    <property type="match status" value="1"/>
</dbReference>
<comment type="catalytic activity">
    <reaction evidence="30">
        <text>(3R)-hydroxyhexadecanoyl-[ACP] = (2E)-hexadecenoyl-[ACP] + H2O</text>
        <dbReference type="Rhea" id="RHEA:41908"/>
        <dbReference type="Rhea" id="RHEA-COMP:9650"/>
        <dbReference type="Rhea" id="RHEA-COMP:9651"/>
        <dbReference type="ChEBI" id="CHEBI:15377"/>
        <dbReference type="ChEBI" id="CHEBI:78480"/>
        <dbReference type="ChEBI" id="CHEBI:78481"/>
    </reaction>
    <physiologicalReaction direction="left-to-right" evidence="30">
        <dbReference type="Rhea" id="RHEA:41909"/>
    </physiologicalReaction>
</comment>
<feature type="region of interest" description="N-terminal hotdog fold" evidence="64">
    <location>
        <begin position="895"/>
        <end position="1007"/>
    </location>
</feature>
<comment type="catalytic activity">
    <reaction evidence="28">
        <text>(3R)-hydroxytetradecanoyl-[ACP] = (2E)-tetradecenoyl-[ACP] + H2O</text>
        <dbReference type="Rhea" id="RHEA:41892"/>
        <dbReference type="Rhea" id="RHEA-COMP:9646"/>
        <dbReference type="Rhea" id="RHEA-COMP:9647"/>
        <dbReference type="ChEBI" id="CHEBI:15377"/>
        <dbReference type="ChEBI" id="CHEBI:78474"/>
        <dbReference type="ChEBI" id="CHEBI:78475"/>
    </reaction>
    <physiologicalReaction direction="left-to-right" evidence="28">
        <dbReference type="Rhea" id="RHEA:41893"/>
    </physiologicalReaction>
</comment>
<comment type="catalytic activity">
    <reaction evidence="44">
        <text>acetyl-[ACP] + malonyl-[ACP] + H(+) = 3-oxobutanoyl-[ACP] + holo-[ACP] + CO2</text>
        <dbReference type="Rhea" id="RHEA:41800"/>
        <dbReference type="Rhea" id="RHEA-COMP:9621"/>
        <dbReference type="Rhea" id="RHEA-COMP:9623"/>
        <dbReference type="Rhea" id="RHEA-COMP:9625"/>
        <dbReference type="Rhea" id="RHEA-COMP:9685"/>
        <dbReference type="ChEBI" id="CHEBI:15378"/>
        <dbReference type="ChEBI" id="CHEBI:16526"/>
        <dbReference type="ChEBI" id="CHEBI:64479"/>
        <dbReference type="ChEBI" id="CHEBI:78446"/>
        <dbReference type="ChEBI" id="CHEBI:78449"/>
        <dbReference type="ChEBI" id="CHEBI:78450"/>
    </reaction>
    <physiologicalReaction direction="left-to-right" evidence="44">
        <dbReference type="Rhea" id="RHEA:41801"/>
    </physiologicalReaction>
</comment>
<dbReference type="EC" id="2.3.1.85" evidence="4"/>
<name>A0A8X6TNW4_NEPPI</name>
<gene>
    <name evidence="68" type="primary">FASN</name>
    <name evidence="68" type="ORF">NPIL_562611</name>
</gene>
<dbReference type="InterPro" id="IPR032821">
    <property type="entry name" value="PKS_assoc"/>
</dbReference>
<dbReference type="EMBL" id="BMAW01013006">
    <property type="protein sequence ID" value="GFT31405.1"/>
    <property type="molecule type" value="Genomic_DNA"/>
</dbReference>
<dbReference type="SUPFAM" id="SSF51735">
    <property type="entry name" value="NAD(P)-binding Rossmann-fold domains"/>
    <property type="match status" value="2"/>
</dbReference>
<dbReference type="SUPFAM" id="SSF50129">
    <property type="entry name" value="GroES-like"/>
    <property type="match status" value="1"/>
</dbReference>
<evidence type="ECO:0000256" key="47">
    <source>
        <dbReference type="ARBA" id="ARBA00048289"/>
    </source>
</evidence>
<comment type="catalytic activity">
    <reaction evidence="42">
        <text>(2E)-hexenoyl-[ACP] + NADPH + H(+) = hexanoyl-[ACP] + NADP(+)</text>
        <dbReference type="Rhea" id="RHEA:41832"/>
        <dbReference type="Rhea" id="RHEA-COMP:9631"/>
        <dbReference type="Rhea" id="RHEA-COMP:9632"/>
        <dbReference type="ChEBI" id="CHEBI:15378"/>
        <dbReference type="ChEBI" id="CHEBI:57783"/>
        <dbReference type="ChEBI" id="CHEBI:58349"/>
        <dbReference type="ChEBI" id="CHEBI:78458"/>
        <dbReference type="ChEBI" id="CHEBI:78459"/>
    </reaction>
    <physiologicalReaction direction="left-to-right" evidence="42">
        <dbReference type="Rhea" id="RHEA:41833"/>
    </physiologicalReaction>
</comment>
<dbReference type="SUPFAM" id="SSF53474">
    <property type="entry name" value="alpha/beta-Hydrolases"/>
    <property type="match status" value="1"/>
</dbReference>
<comment type="catalytic activity">
    <reaction evidence="52">
        <text>holo-[ACP] + acetyl-CoA = acetyl-[ACP] + CoA</text>
        <dbReference type="Rhea" id="RHEA:41788"/>
        <dbReference type="Rhea" id="RHEA-COMP:9621"/>
        <dbReference type="Rhea" id="RHEA-COMP:9685"/>
        <dbReference type="ChEBI" id="CHEBI:57287"/>
        <dbReference type="ChEBI" id="CHEBI:57288"/>
        <dbReference type="ChEBI" id="CHEBI:64479"/>
        <dbReference type="ChEBI" id="CHEBI:78446"/>
        <dbReference type="EC" id="2.3.1.38"/>
    </reaction>
    <physiologicalReaction direction="left-to-right" evidence="52">
        <dbReference type="Rhea" id="RHEA:41789"/>
    </physiologicalReaction>
</comment>
<evidence type="ECO:0000256" key="31">
    <source>
        <dbReference type="ARBA" id="ARBA00023402"/>
    </source>
</evidence>
<evidence type="ECO:0000256" key="22">
    <source>
        <dbReference type="ARBA" id="ARBA00023268"/>
    </source>
</evidence>
<comment type="catalytic activity">
    <reaction evidence="47">
        <text>tetradecanoyl-[ACP] + H2O = tetradecanoate + holo-[ACP] + H(+)</text>
        <dbReference type="Rhea" id="RHEA:30123"/>
        <dbReference type="Rhea" id="RHEA-COMP:9648"/>
        <dbReference type="Rhea" id="RHEA-COMP:9685"/>
        <dbReference type="ChEBI" id="CHEBI:15377"/>
        <dbReference type="ChEBI" id="CHEBI:15378"/>
        <dbReference type="ChEBI" id="CHEBI:30807"/>
        <dbReference type="ChEBI" id="CHEBI:64479"/>
        <dbReference type="ChEBI" id="CHEBI:78477"/>
        <dbReference type="EC" id="3.1.2.14"/>
    </reaction>
    <physiologicalReaction direction="left-to-right" evidence="47">
        <dbReference type="Rhea" id="RHEA:30124"/>
    </physiologicalReaction>
</comment>
<comment type="catalytic activity">
    <reaction evidence="59">
        <text>3-oxohexadecanoyl-[ACP] + NADPH + H(+) = (3R)-hydroxyhexadecanoyl-[ACP] + NADP(+)</text>
        <dbReference type="Rhea" id="RHEA:41904"/>
        <dbReference type="Rhea" id="RHEA-COMP:9649"/>
        <dbReference type="Rhea" id="RHEA-COMP:9650"/>
        <dbReference type="ChEBI" id="CHEBI:15378"/>
        <dbReference type="ChEBI" id="CHEBI:57783"/>
        <dbReference type="ChEBI" id="CHEBI:58349"/>
        <dbReference type="ChEBI" id="CHEBI:78478"/>
        <dbReference type="ChEBI" id="CHEBI:78480"/>
    </reaction>
    <physiologicalReaction direction="left-to-right" evidence="59">
        <dbReference type="Rhea" id="RHEA:41905"/>
    </physiologicalReaction>
</comment>
<evidence type="ECO:0000256" key="12">
    <source>
        <dbReference type="ARBA" id="ARBA00022799"/>
    </source>
</evidence>
<dbReference type="InterPro" id="IPR014031">
    <property type="entry name" value="Ketoacyl_synth_C"/>
</dbReference>
<evidence type="ECO:0000256" key="7">
    <source>
        <dbReference type="ARBA" id="ARBA00018769"/>
    </source>
</evidence>
<keyword evidence="18" id="KW-0560">Oxidoreductase</keyword>
<dbReference type="InterPro" id="IPR029058">
    <property type="entry name" value="AB_hydrolase_fold"/>
</dbReference>
<evidence type="ECO:0000259" key="65">
    <source>
        <dbReference type="PROSITE" id="PS50075"/>
    </source>
</evidence>
<dbReference type="SUPFAM" id="SSF47336">
    <property type="entry name" value="ACP-like"/>
    <property type="match status" value="1"/>
</dbReference>
<dbReference type="Pfam" id="PF02801">
    <property type="entry name" value="Ketoacyl-synt_C"/>
    <property type="match status" value="1"/>
</dbReference>
<feature type="active site" description="Proton donor; for dehydratase activity" evidence="64">
    <location>
        <position position="1075"/>
    </location>
</feature>
<keyword evidence="19" id="KW-0520">NAD</keyword>
<evidence type="ECO:0000256" key="61">
    <source>
        <dbReference type="ARBA" id="ARBA00049449"/>
    </source>
</evidence>
<dbReference type="InterPro" id="IPR016035">
    <property type="entry name" value="Acyl_Trfase/lysoPLipase"/>
</dbReference>
<dbReference type="GO" id="GO:0004315">
    <property type="term" value="F:3-oxoacyl-[acyl-carrier-protein] synthase activity"/>
    <property type="evidence" value="ECO:0007669"/>
    <property type="project" value="UniProtKB-EC"/>
</dbReference>
<sequence length="2417" mass="269418">MAPTVDCHEYCTGGFDPEDIVISGIAGRFPECDNVGELKDSLYNKKDLVVFRDDRFEKGAINVPYSSCGLIKNLDKVDAKIFRLTPYIANLTDPGARIHMEVTCEAIADAGYDPFDMRGERIGIFNATTCDDTHRFETNAVPTPFTFRTMNPNRTSYTLDFTGPSFTVDSACSSSGTALWCAMNSIRSGAIDAAVVSGCQLNLLPDAHAGFLKLGIATPTGNSMPFDAKSDGMIRSEAITALFLQKAKVARRAYATVSAVRFYAAGFNPEGISVTSESTMKQIMLDTLEDANVDRSEIEYIETHGTGTQVGDRNEVKTLCETFCSDRNRPLLIGTVKSNIGHTEASSGICGVIKSLITFENDCIPPNIKYVTPRCPALIEGKIKVVTEPTPFIGNYIPVSCVGFAGTFVQILLKKNPVRKEKKQKKLDLPRLVLYPATTEEAISTVFDYIQENPSLPEEFFALLNKLSFTDPSSKPFRGYALYQEGKQRVSQIKTASFTKRPVWFVMDGIGCQWPGMGLELMKIDAFAESMLKSAEIMKTLGVDLFEILKEDGKNSSGARNITSTIIGICSIQMALIDVLKHLRITPDGIVGHSTGEIACAIIGKMKRMANPINVSNKRTCFNDETKLDSSFLDDAVPPHHFHLGEDIYAAVTYFATAVQVHLRQYKRNENNRLFPTKSGVMSWSEAQKICPEGVYLACDNAEDSVTVSGLRESLEKFAEKLKQENVFFRWVNSYGYSFHCELVRPSAAPLKVSLSKNVSSSNQRSHRWISSSYPPSEWDTPGCKTINDDYFVHNLVSSVQFTSATKVIPPDAIIVEIGPHFLLRSVLKRTIGSQASYLGLMKRNEENSLQFFMDALGQLYNEGVDPKIERLYPPVSFPVPRGTPTISDLIRWDHSQSYNVIKYTPKANEFLKEFKFDKEDAYILDHQIDGKPLFPATGYIYLAWEALAAKLQRNVQEMAVVIENFKIHRATFITSSNPTKFFVSVLESSGRFEITEGKALVSSGNISEAKNLTLENKSPEYVRNGTCLPGSVIYDELKRSGYEYGPFFQNLIETNTEGTAGNVLWRDQWIPFLDSLLLFFGLVTSSGKLFLPTGALSFKIDPNVLRNRVASKNSSETNKQNNSTQSIPVVYDTHTRTCHSVGVEISNLTLDLVSHKGKNETATLEEYRFVPYVSEYTPTGDLGLQSKMYFHACNEAINRIGNALRKDVKKFELPLNNNLEFSLEGYTNETLESQHLLNVLKSLINNSHVQEDKIKECLETYSRFAGKDLLNNALVNDDSLRIMVEIIYENTFRKLNVLEINRNFPVVLTRIADILRKYFHLSFKKSILIASETTDTDQNTLEEHNIQVQTEGRLKDIAKEKMQDLAISSFTCGPISELQNLLQTLTSVVKPSSFILLFCKNRSNPAEMFLSSLCGEEFEVHSDEVIEEVLLNKNLIILSKISDPFGGSLCVFTPSVKNERAIPVFNVQLQFYKDLIKKDLIMNVWKDGCWGSFRHILIKETKIQRPVDHSYVNCRKYGDLSSFEWAESNVKYIEPKNRKLVHIYYSALNFRDVMLATGKLSVNSVKDLGQGNSVLGLEFSGREEGSGKRICGFADSRSMATSIWAEPAFCFDVPDHWTLEDAATVPVVYATCYYGLVMRAKLGKGESILIHSGTGGIGIAAIRIALSLNCEIFTTVGTNEKKEYLRKTFPEIKEENIGCSRNTSFETMIMKRTKGKGLKIFLNDISFHGVFLDQLFDLQPDVIETVEELCKLVKNGIRSGVVQPLHRKVFDRNSIEQALRYMSKGVHIGKILLKIRDEEMKNCSIPKCLRLPAVTETQFYYNKVYIIIGGLGGFGMEVAKWMIRKGAKNLILTSRFGARTPYHRFCLEKLQMQGVNVQVSTRNVAIQSEAEALLREASHMGAIGGIFNSALVLRDAFMDCQTAEAYEEVCAPKADATLHLDELSRKLCPHLDYFVCFSSISCGRGNAGQSNYGFANSVMERICEERRSAGLHGLAIQWGIIGEVGLAHRQMGDDAMIAGITSQSVKSCLESLDVFCQLDCPVVTSYVAAQQVQKSVQGNVMDQILKILGIEDSSQIDPGRNLGQMGMDSFVGVEISQLLQSHANVNVTMQEIQELTFEEIKNLLDSSSEKTVSQAPNLLTTTKITLPPTLTHKEPLIPIHQNASGEPIFIVNIGDTDVSNFQVVSKGLNRPLYALVWTKDVMPTDIESLASYYLKLIRNTAKGPFHVVGHSFGGNVAFEMALQSSKTRTELRTISILNGSEELMKTLNEEDSPNRDCVVEALCKFVEQFVSDDAFKAKLEKDLLQITNQEERIQTVVKSLTSSSGETGNIKEVSEALSDSIIKYRICKSYNPKASLSMDINIIENSTKLLANDVARVKESFGKVCTGKISVHRACYTLQSSNEDVQQLIKILQAIV</sequence>
<dbReference type="Gene3D" id="3.40.47.10">
    <property type="match status" value="1"/>
</dbReference>
<evidence type="ECO:0000256" key="6">
    <source>
        <dbReference type="ARBA" id="ARBA00013191"/>
    </source>
</evidence>
<evidence type="ECO:0000256" key="30">
    <source>
        <dbReference type="ARBA" id="ARBA00023401"/>
    </source>
</evidence>
<organism evidence="68 69">
    <name type="scientific">Nephila pilipes</name>
    <name type="common">Giant wood spider</name>
    <name type="synonym">Nephila maculata</name>
    <dbReference type="NCBI Taxonomy" id="299642"/>
    <lineage>
        <taxon>Eukaryota</taxon>
        <taxon>Metazoa</taxon>
        <taxon>Ecdysozoa</taxon>
        <taxon>Arthropoda</taxon>
        <taxon>Chelicerata</taxon>
        <taxon>Arachnida</taxon>
        <taxon>Araneae</taxon>
        <taxon>Araneomorphae</taxon>
        <taxon>Entelegynae</taxon>
        <taxon>Araneoidea</taxon>
        <taxon>Nephilidae</taxon>
        <taxon>Nephila</taxon>
    </lineage>
</organism>
<keyword evidence="10" id="KW-0597">Phosphoprotein</keyword>
<keyword evidence="12" id="KW-0702">S-nitrosylation</keyword>
<evidence type="ECO:0000256" key="15">
    <source>
        <dbReference type="ARBA" id="ARBA00022857"/>
    </source>
</evidence>
<evidence type="ECO:0000256" key="33">
    <source>
        <dbReference type="ARBA" id="ARBA00044883"/>
    </source>
</evidence>
<feature type="domain" description="Ketosynthase family 3 (KS3)" evidence="66">
    <location>
        <begin position="17"/>
        <end position="415"/>
    </location>
</feature>
<dbReference type="InterPro" id="IPR057326">
    <property type="entry name" value="KR_dom"/>
</dbReference>
<comment type="catalytic activity">
    <reaction evidence="27">
        <text>a (3R)-hydroxyacyl-[ACP] = a (2E)-enoyl-[ACP] + H2O</text>
        <dbReference type="Rhea" id="RHEA:13097"/>
        <dbReference type="Rhea" id="RHEA-COMP:9925"/>
        <dbReference type="Rhea" id="RHEA-COMP:9945"/>
        <dbReference type="ChEBI" id="CHEBI:15377"/>
        <dbReference type="ChEBI" id="CHEBI:78784"/>
        <dbReference type="ChEBI" id="CHEBI:78827"/>
        <dbReference type="EC" id="4.2.1.59"/>
    </reaction>
    <physiologicalReaction direction="left-to-right" evidence="27">
        <dbReference type="Rhea" id="RHEA:13098"/>
    </physiologicalReaction>
</comment>
<dbReference type="GO" id="GO:0141148">
    <property type="term" value="F:enoyl-[acyl-carrier-protein] reductase (NADPH) activity"/>
    <property type="evidence" value="ECO:0007669"/>
    <property type="project" value="UniProtKB-EC"/>
</dbReference>
<comment type="catalytic activity">
    <reaction evidence="55">
        <text>(2E)-octadecenoyl-[ACP] + NADPH + H(+) = octadecanoyl-[ACP] + NADP(+)</text>
        <dbReference type="Rhea" id="RHEA:41928"/>
        <dbReference type="Rhea" id="RHEA-COMP:9655"/>
        <dbReference type="Rhea" id="RHEA-COMP:9656"/>
        <dbReference type="ChEBI" id="CHEBI:15378"/>
        <dbReference type="ChEBI" id="CHEBI:57783"/>
        <dbReference type="ChEBI" id="CHEBI:58349"/>
        <dbReference type="ChEBI" id="CHEBI:78489"/>
        <dbReference type="ChEBI" id="CHEBI:78495"/>
    </reaction>
    <physiologicalReaction direction="left-to-right" evidence="55">
        <dbReference type="Rhea" id="RHEA:41929"/>
    </physiologicalReaction>
</comment>
<dbReference type="GO" id="GO:0016297">
    <property type="term" value="F:fatty acyl-[ACP] hydrolase activity"/>
    <property type="evidence" value="ECO:0007669"/>
    <property type="project" value="UniProtKB-EC"/>
</dbReference>
<comment type="catalytic activity">
    <reaction evidence="43">
        <text>3-oxobutanoyl-[ACP] + NADPH + H(+) = (3R)-hydroxybutanoyl-[ACP] + NADP(+)</text>
        <dbReference type="Rhea" id="RHEA:41804"/>
        <dbReference type="Rhea" id="RHEA-COMP:9625"/>
        <dbReference type="Rhea" id="RHEA-COMP:9626"/>
        <dbReference type="ChEBI" id="CHEBI:15378"/>
        <dbReference type="ChEBI" id="CHEBI:57783"/>
        <dbReference type="ChEBI" id="CHEBI:58349"/>
        <dbReference type="ChEBI" id="CHEBI:78450"/>
        <dbReference type="ChEBI" id="CHEBI:78451"/>
    </reaction>
    <physiologicalReaction direction="left-to-right" evidence="43">
        <dbReference type="Rhea" id="RHEA:41805"/>
    </physiologicalReaction>
</comment>
<dbReference type="InterPro" id="IPR001227">
    <property type="entry name" value="Ac_transferase_dom_sf"/>
</dbReference>
<dbReference type="CDD" id="cd05195">
    <property type="entry name" value="enoyl_red"/>
    <property type="match status" value="1"/>
</dbReference>
<feature type="domain" description="Carrier" evidence="65">
    <location>
        <begin position="2052"/>
        <end position="2132"/>
    </location>
</feature>